<dbReference type="Pfam" id="PF00528">
    <property type="entry name" value="BPD_transp_1"/>
    <property type="match status" value="2"/>
</dbReference>
<evidence type="ECO:0000256" key="4">
    <source>
        <dbReference type="ARBA" id="ARBA00023136"/>
    </source>
</evidence>
<feature type="transmembrane region" description="Helical" evidence="5">
    <location>
        <begin position="244"/>
        <end position="261"/>
    </location>
</feature>
<dbReference type="GO" id="GO:0005886">
    <property type="term" value="C:plasma membrane"/>
    <property type="evidence" value="ECO:0007669"/>
    <property type="project" value="UniProtKB-SubCell"/>
</dbReference>
<dbReference type="RefSeq" id="WP_003629954.1">
    <property type="nucleotide sequence ID" value="NZ_LYUD01000099.1"/>
</dbReference>
<dbReference type="SUPFAM" id="SSF161098">
    <property type="entry name" value="MetI-like"/>
    <property type="match status" value="2"/>
</dbReference>
<dbReference type="CDD" id="cd06261">
    <property type="entry name" value="TM_PBP2"/>
    <property type="match status" value="1"/>
</dbReference>
<keyword evidence="4 5" id="KW-0472">Membrane</keyword>
<dbReference type="PROSITE" id="PS50928">
    <property type="entry name" value="ABC_TM1"/>
    <property type="match status" value="1"/>
</dbReference>
<keyword evidence="2 5" id="KW-0812">Transmembrane</keyword>
<feature type="transmembrane region" description="Helical" evidence="5">
    <location>
        <begin position="340"/>
        <end position="358"/>
    </location>
</feature>
<feature type="transmembrane region" description="Helical" evidence="5">
    <location>
        <begin position="415"/>
        <end position="438"/>
    </location>
</feature>
<accession>A0A1A0DE20</accession>
<dbReference type="Proteomes" id="UP000093796">
    <property type="component" value="Unassembled WGS sequence"/>
</dbReference>
<gene>
    <name evidence="6" type="ORF">SRCM100623_01651</name>
</gene>
<dbReference type="PATRIC" id="fig|438.15.peg.1844"/>
<comment type="similarity">
    <text evidence="5">Belongs to the binding-protein-dependent transport system permease family.</text>
</comment>
<evidence type="ECO:0000256" key="5">
    <source>
        <dbReference type="RuleBase" id="RU363032"/>
    </source>
</evidence>
<feature type="transmembrane region" description="Helical" evidence="5">
    <location>
        <begin position="445"/>
        <end position="464"/>
    </location>
</feature>
<feature type="transmembrane region" description="Helical" evidence="5">
    <location>
        <begin position="137"/>
        <end position="158"/>
    </location>
</feature>
<evidence type="ECO:0000256" key="3">
    <source>
        <dbReference type="ARBA" id="ARBA00022989"/>
    </source>
</evidence>
<evidence type="ECO:0000313" key="6">
    <source>
        <dbReference type="EMBL" id="OAZ73106.1"/>
    </source>
</evidence>
<dbReference type="InterPro" id="IPR035906">
    <property type="entry name" value="MetI-like_sf"/>
</dbReference>
<comment type="subcellular location">
    <subcellularLocation>
        <location evidence="1 5">Cell membrane</location>
        <topology evidence="1 5">Multi-pass membrane protein</topology>
    </subcellularLocation>
</comment>
<dbReference type="GO" id="GO:0055085">
    <property type="term" value="P:transmembrane transport"/>
    <property type="evidence" value="ECO:0007669"/>
    <property type="project" value="InterPro"/>
</dbReference>
<comment type="caution">
    <text evidence="6">The sequence shown here is derived from an EMBL/GenBank/DDBJ whole genome shotgun (WGS) entry which is preliminary data.</text>
</comment>
<dbReference type="InterPro" id="IPR000515">
    <property type="entry name" value="MetI-like"/>
</dbReference>
<dbReference type="Gene3D" id="1.10.3720.10">
    <property type="entry name" value="MetI-like"/>
    <property type="match status" value="2"/>
</dbReference>
<feature type="transmembrane region" description="Helical" evidence="5">
    <location>
        <begin position="370"/>
        <end position="395"/>
    </location>
</feature>
<protein>
    <submittedName>
        <fullName evidence="6">Uncharacterized protein</fullName>
    </submittedName>
</protein>
<dbReference type="eggNOG" id="COG4986">
    <property type="taxonomic scope" value="Bacteria"/>
</dbReference>
<dbReference type="PANTHER" id="PTHR42744:SF1">
    <property type="entry name" value="BINDING-PROTEIN-DEPENDENT TRANSPORT SYSTEMS INNER MEMBRANE COMPONENT"/>
    <property type="match status" value="1"/>
</dbReference>
<dbReference type="PANTHER" id="PTHR42744">
    <property type="entry name" value="BINDING-PROTEIN-DEPENDENT TRANSPORT SYSTEMS INNER MEMBRANE COMPONENT"/>
    <property type="match status" value="1"/>
</dbReference>
<organism evidence="6 7">
    <name type="scientific">Acetobacter pasteurianus</name>
    <name type="common">Acetobacter turbidans</name>
    <dbReference type="NCBI Taxonomy" id="438"/>
    <lineage>
        <taxon>Bacteria</taxon>
        <taxon>Pseudomonadati</taxon>
        <taxon>Pseudomonadota</taxon>
        <taxon>Alphaproteobacteria</taxon>
        <taxon>Acetobacterales</taxon>
        <taxon>Acetobacteraceae</taxon>
        <taxon>Acetobacter</taxon>
    </lineage>
</organism>
<evidence type="ECO:0000313" key="7">
    <source>
        <dbReference type="Proteomes" id="UP000093796"/>
    </source>
</evidence>
<evidence type="ECO:0000256" key="1">
    <source>
        <dbReference type="ARBA" id="ARBA00004651"/>
    </source>
</evidence>
<proteinExistence type="inferred from homology"/>
<name>A0A1A0DE20_ACEPA</name>
<feature type="transmembrane region" description="Helical" evidence="5">
    <location>
        <begin position="549"/>
        <end position="568"/>
    </location>
</feature>
<reference evidence="6 7" key="1">
    <citation type="submission" date="2016-05" db="EMBL/GenBank/DDBJ databases">
        <title>Genome sequencing of Acetobacter pasteurianus strain SRCM100623.</title>
        <authorList>
            <person name="Song Y.R."/>
        </authorList>
    </citation>
    <scope>NUCLEOTIDE SEQUENCE [LARGE SCALE GENOMIC DNA]</scope>
    <source>
        <strain evidence="6 7">SRCM100623</strain>
    </source>
</reference>
<dbReference type="EMBL" id="LYUD01000099">
    <property type="protein sequence ID" value="OAZ73106.1"/>
    <property type="molecule type" value="Genomic_DNA"/>
</dbReference>
<dbReference type="AlphaFoldDB" id="A0A1A0DE20"/>
<feature type="transmembrane region" description="Helical" evidence="5">
    <location>
        <begin position="109"/>
        <end position="131"/>
    </location>
</feature>
<keyword evidence="3 5" id="KW-1133">Transmembrane helix</keyword>
<keyword evidence="5" id="KW-0813">Transport</keyword>
<feature type="transmembrane region" description="Helical" evidence="5">
    <location>
        <begin position="79"/>
        <end position="97"/>
    </location>
</feature>
<sequence>MNRSWMNLVPRPQGSSSLPLRYLNSADALLLLCLAAAAIALGAAVRHMLGPLVAPASMPIHLDMWYLPGYALRTTIRMFAALACSLVFTFVYATLAAKSRRAGQILVPLLDVLQSVPILGFLSFTITFFLGLFPGRILGAECAAIFTIFTSQAWNMALGMYQGLRSVPPELEETARCFGLTSWQKFWRLEVPCTIPSLVWNAMMSMAGGWFMVVYSESITVGSTDITLPGIGSYVGMAIDQQNIGAVAAAIVAMMVVILVYDQVLFRPLAAWATRFRLESVNATQVVEPWFLRLVRRTRLLRMCGNALLSVGRRISYLPLGSRPDTMRVDADESTGGPDWLWWGLLLLVCIGASWQVWDYAHTHYTLGQIAYVFGLGGITLVRVVSMLVLASLIWVPVGIWCGLDPTRARRAQILAQYGAAFPANLFFPVFVVVIVHFRLTPDIWLTPLMILGAQWYILFNVIAGASSFPSNLLEVGRNLEVKGWFWWRRIILPGIAPYYLVGVMAAAGGAWNAAIASEVAQWGETTLTAHGLGAYVAQSTQLGNISNVGLGTVVMCVFVMFTNALVWRPLSDFVARRLKLN</sequence>
<evidence type="ECO:0000256" key="2">
    <source>
        <dbReference type="ARBA" id="ARBA00022692"/>
    </source>
</evidence>
<dbReference type="OrthoDB" id="9806809at2"/>